<evidence type="ECO:0000256" key="6">
    <source>
        <dbReference type="PROSITE-ProRule" id="PRU00175"/>
    </source>
</evidence>
<dbReference type="CDD" id="cd16454">
    <property type="entry name" value="RING-H2_PA-TM-RING"/>
    <property type="match status" value="1"/>
</dbReference>
<evidence type="ECO:0000256" key="2">
    <source>
        <dbReference type="ARBA" id="ARBA00012483"/>
    </source>
</evidence>
<dbReference type="AlphaFoldDB" id="A0AA39SFM2"/>
<dbReference type="GO" id="GO:0061630">
    <property type="term" value="F:ubiquitin protein ligase activity"/>
    <property type="evidence" value="ECO:0007669"/>
    <property type="project" value="UniProtKB-EC"/>
</dbReference>
<dbReference type="GO" id="GO:0008270">
    <property type="term" value="F:zinc ion binding"/>
    <property type="evidence" value="ECO:0007669"/>
    <property type="project" value="UniProtKB-KW"/>
</dbReference>
<keyword evidence="5" id="KW-0862">Zinc</keyword>
<dbReference type="EC" id="2.3.2.27" evidence="2"/>
<reference evidence="8" key="1">
    <citation type="journal article" date="2022" name="Plant J.">
        <title>Strategies of tolerance reflected in two North American maple genomes.</title>
        <authorList>
            <person name="McEvoy S.L."/>
            <person name="Sezen U.U."/>
            <person name="Trouern-Trend A."/>
            <person name="McMahon S.M."/>
            <person name="Schaberg P.G."/>
            <person name="Yang J."/>
            <person name="Wegrzyn J.L."/>
            <person name="Swenson N.G."/>
        </authorList>
    </citation>
    <scope>NUCLEOTIDE SEQUENCE</scope>
    <source>
        <strain evidence="8">NS2018</strain>
    </source>
</reference>
<dbReference type="InterPro" id="IPR001841">
    <property type="entry name" value="Znf_RING"/>
</dbReference>
<dbReference type="Gene3D" id="3.30.40.10">
    <property type="entry name" value="Zinc/RING finger domain, C3HC4 (zinc finger)"/>
    <property type="match status" value="1"/>
</dbReference>
<evidence type="ECO:0000259" key="7">
    <source>
        <dbReference type="PROSITE" id="PS50089"/>
    </source>
</evidence>
<name>A0AA39SFM2_ACESA</name>
<dbReference type="EMBL" id="JAUESC010000381">
    <property type="protein sequence ID" value="KAK0590913.1"/>
    <property type="molecule type" value="Genomic_DNA"/>
</dbReference>
<evidence type="ECO:0000313" key="8">
    <source>
        <dbReference type="EMBL" id="KAK0590913.1"/>
    </source>
</evidence>
<dbReference type="SMART" id="SM00184">
    <property type="entry name" value="RING"/>
    <property type="match status" value="1"/>
</dbReference>
<sequence length="276" mass="31398">MASSNKLKLVQNNAILDRINSSSSSREDDWSGFAIELCVKNHSTSYSYKRLFYKRDADFLFPIGIERFLSDVVREEQVLEDLEIRGVQLTMPNHGTGSLSFFSNTVFSLEDMALFVYLSLWILKNDYINCSIKILPIQMDLEIQRFQRLDLEDSIIWDAIDHDYYVADEEFVTTLNAINHDYYAANHEEAVIISNAMDDDDNSESLSNKERAAVQALKELKVEASSPSVKCPICLESVGVGRIASQAPCSHIFHSKCILRWIHKKPSCPLCRAPLC</sequence>
<comment type="catalytic activity">
    <reaction evidence="1">
        <text>S-ubiquitinyl-[E2 ubiquitin-conjugating enzyme]-L-cysteine + [acceptor protein]-L-lysine = [E2 ubiquitin-conjugating enzyme]-L-cysteine + N(6)-ubiquitinyl-[acceptor protein]-L-lysine.</text>
        <dbReference type="EC" id="2.3.2.27"/>
    </reaction>
</comment>
<dbReference type="InterPro" id="IPR013083">
    <property type="entry name" value="Znf_RING/FYVE/PHD"/>
</dbReference>
<gene>
    <name evidence="8" type="ORF">LWI29_033141</name>
</gene>
<dbReference type="PANTHER" id="PTHR15710">
    <property type="entry name" value="E3 UBIQUITIN-PROTEIN LIGASE PRAJA"/>
    <property type="match status" value="1"/>
</dbReference>
<comment type="caution">
    <text evidence="8">The sequence shown here is derived from an EMBL/GenBank/DDBJ whole genome shotgun (WGS) entry which is preliminary data.</text>
</comment>
<proteinExistence type="predicted"/>
<keyword evidence="9" id="KW-1185">Reference proteome</keyword>
<keyword evidence="3" id="KW-0479">Metal-binding</keyword>
<dbReference type="PROSITE" id="PS50089">
    <property type="entry name" value="ZF_RING_2"/>
    <property type="match status" value="1"/>
</dbReference>
<dbReference type="Pfam" id="PF13639">
    <property type="entry name" value="zf-RING_2"/>
    <property type="match status" value="1"/>
</dbReference>
<feature type="domain" description="RING-type" evidence="7">
    <location>
        <begin position="231"/>
        <end position="272"/>
    </location>
</feature>
<dbReference type="PANTHER" id="PTHR15710:SF218">
    <property type="entry name" value="OS06G0687300 PROTEIN"/>
    <property type="match status" value="1"/>
</dbReference>
<accession>A0AA39SFM2</accession>
<evidence type="ECO:0000256" key="1">
    <source>
        <dbReference type="ARBA" id="ARBA00000900"/>
    </source>
</evidence>
<keyword evidence="4 6" id="KW-0863">Zinc-finger</keyword>
<dbReference type="Proteomes" id="UP001168877">
    <property type="component" value="Unassembled WGS sequence"/>
</dbReference>
<reference evidence="8" key="2">
    <citation type="submission" date="2023-06" db="EMBL/GenBank/DDBJ databases">
        <authorList>
            <person name="Swenson N.G."/>
            <person name="Wegrzyn J.L."/>
            <person name="Mcevoy S.L."/>
        </authorList>
    </citation>
    <scope>NUCLEOTIDE SEQUENCE</scope>
    <source>
        <strain evidence="8">NS2018</strain>
        <tissue evidence="8">Leaf</tissue>
    </source>
</reference>
<evidence type="ECO:0000256" key="4">
    <source>
        <dbReference type="ARBA" id="ARBA00022771"/>
    </source>
</evidence>
<evidence type="ECO:0000256" key="3">
    <source>
        <dbReference type="ARBA" id="ARBA00022723"/>
    </source>
</evidence>
<organism evidence="8 9">
    <name type="scientific">Acer saccharum</name>
    <name type="common">Sugar maple</name>
    <dbReference type="NCBI Taxonomy" id="4024"/>
    <lineage>
        <taxon>Eukaryota</taxon>
        <taxon>Viridiplantae</taxon>
        <taxon>Streptophyta</taxon>
        <taxon>Embryophyta</taxon>
        <taxon>Tracheophyta</taxon>
        <taxon>Spermatophyta</taxon>
        <taxon>Magnoliopsida</taxon>
        <taxon>eudicotyledons</taxon>
        <taxon>Gunneridae</taxon>
        <taxon>Pentapetalae</taxon>
        <taxon>rosids</taxon>
        <taxon>malvids</taxon>
        <taxon>Sapindales</taxon>
        <taxon>Sapindaceae</taxon>
        <taxon>Hippocastanoideae</taxon>
        <taxon>Acereae</taxon>
        <taxon>Acer</taxon>
    </lineage>
</organism>
<dbReference type="SUPFAM" id="SSF57850">
    <property type="entry name" value="RING/U-box"/>
    <property type="match status" value="1"/>
</dbReference>
<protein>
    <recommendedName>
        <fullName evidence="2">RING-type E3 ubiquitin transferase</fullName>
        <ecNumber evidence="2">2.3.2.27</ecNumber>
    </recommendedName>
</protein>
<evidence type="ECO:0000256" key="5">
    <source>
        <dbReference type="ARBA" id="ARBA00022833"/>
    </source>
</evidence>
<evidence type="ECO:0000313" key="9">
    <source>
        <dbReference type="Proteomes" id="UP001168877"/>
    </source>
</evidence>